<dbReference type="Proteomes" id="UP000305921">
    <property type="component" value="Unassembled WGS sequence"/>
</dbReference>
<name>A0A5R9DSL1_9ACTN</name>
<proteinExistence type="predicted"/>
<comment type="caution">
    <text evidence="1">The sequence shown here is derived from an EMBL/GenBank/DDBJ whole genome shotgun (WGS) entry which is preliminary data.</text>
</comment>
<gene>
    <name evidence="1" type="ORF">FEF34_39980</name>
</gene>
<reference evidence="1 2" key="1">
    <citation type="submission" date="2019-05" db="EMBL/GenBank/DDBJ databases">
        <title>Streptomyces marianii sp. nov., a novel marine actinomycete from southern coast of India.</title>
        <authorList>
            <person name="Iniyan A.M."/>
            <person name="Wink J."/>
            <person name="Ramprasad E."/>
            <person name="Ramana C.V."/>
            <person name="Bunk B."/>
            <person name="Sproer C."/>
            <person name="Joseph F.-J.R.S."/>
            <person name="Vincent S.G.P."/>
        </authorList>
    </citation>
    <scope>NUCLEOTIDE SEQUENCE [LARGE SCALE GENOMIC DNA]</scope>
    <source>
        <strain evidence="1 2">ICN19</strain>
    </source>
</reference>
<evidence type="ECO:0000313" key="1">
    <source>
        <dbReference type="EMBL" id="TLQ38995.1"/>
    </source>
</evidence>
<organism evidence="1 2">
    <name type="scientific">Streptomyces marianii</name>
    <dbReference type="NCBI Taxonomy" id="1817406"/>
    <lineage>
        <taxon>Bacteria</taxon>
        <taxon>Bacillati</taxon>
        <taxon>Actinomycetota</taxon>
        <taxon>Actinomycetes</taxon>
        <taxon>Kitasatosporales</taxon>
        <taxon>Streptomycetaceae</taxon>
        <taxon>Streptomyces</taxon>
    </lineage>
</organism>
<dbReference type="RefSeq" id="WP_138058360.1">
    <property type="nucleotide sequence ID" value="NZ_VAWE01000003.1"/>
</dbReference>
<dbReference type="OrthoDB" id="4223789at2"/>
<protein>
    <submittedName>
        <fullName evidence="1">Uncharacterized protein</fullName>
    </submittedName>
</protein>
<dbReference type="EMBL" id="VAWE01000003">
    <property type="protein sequence ID" value="TLQ38995.1"/>
    <property type="molecule type" value="Genomic_DNA"/>
</dbReference>
<sequence length="128" mass="13164">MTIMPSDLPLNSTGIADGFNDAVAEVFPLFQEVQGLARLGVHVEFTVAPSNIVATITVTPTAASVLPALLAEIDDARPGALPNGRLVVTGAMCQGTVTLRVLIPQGWVSAEELAVLTGTATADPSDLL</sequence>
<accession>A0A5R9DSL1</accession>
<evidence type="ECO:0000313" key="2">
    <source>
        <dbReference type="Proteomes" id="UP000305921"/>
    </source>
</evidence>
<keyword evidence="2" id="KW-1185">Reference proteome</keyword>
<dbReference type="AlphaFoldDB" id="A0A5R9DSL1"/>